<dbReference type="OrthoDB" id="9787280at2"/>
<dbReference type="PANTHER" id="PTHR11626:SF2">
    <property type="entry name" value="SQUALENE SYNTHASE"/>
    <property type="match status" value="1"/>
</dbReference>
<dbReference type="GO" id="GO:0051996">
    <property type="term" value="F:squalene synthase [NAD(P)H] activity"/>
    <property type="evidence" value="ECO:0007669"/>
    <property type="project" value="InterPro"/>
</dbReference>
<accession>A0A0A3IE41</accession>
<comment type="caution">
    <text evidence="1">The sequence shown here is derived from an EMBL/GenBank/DDBJ whole genome shotgun (WGS) entry which is preliminary data.</text>
</comment>
<dbReference type="eggNOG" id="COG1562">
    <property type="taxonomic scope" value="Bacteria"/>
</dbReference>
<dbReference type="AlphaFoldDB" id="A0A0A3IE41"/>
<dbReference type="RefSeq" id="WP_036158453.1">
    <property type="nucleotide sequence ID" value="NZ_AVCX01000001.1"/>
</dbReference>
<dbReference type="InterPro" id="IPR002060">
    <property type="entry name" value="Squ/phyt_synthse"/>
</dbReference>
<dbReference type="Pfam" id="PF00494">
    <property type="entry name" value="SQS_PSY"/>
    <property type="match status" value="1"/>
</dbReference>
<organism evidence="1 2">
    <name type="scientific">Lysinibacillus odysseyi 34hs-1 = NBRC 100172</name>
    <dbReference type="NCBI Taxonomy" id="1220589"/>
    <lineage>
        <taxon>Bacteria</taxon>
        <taxon>Bacillati</taxon>
        <taxon>Bacillota</taxon>
        <taxon>Bacilli</taxon>
        <taxon>Bacillales</taxon>
        <taxon>Bacillaceae</taxon>
        <taxon>Lysinibacillus</taxon>
    </lineage>
</organism>
<dbReference type="InterPro" id="IPR008949">
    <property type="entry name" value="Isoprenoid_synthase_dom_sf"/>
</dbReference>
<dbReference type="Proteomes" id="UP000030437">
    <property type="component" value="Unassembled WGS sequence"/>
</dbReference>
<dbReference type="SUPFAM" id="SSF48576">
    <property type="entry name" value="Terpenoid synthases"/>
    <property type="match status" value="1"/>
</dbReference>
<keyword evidence="2" id="KW-1185">Reference proteome</keyword>
<evidence type="ECO:0000313" key="1">
    <source>
        <dbReference type="EMBL" id="KGR81715.1"/>
    </source>
</evidence>
<dbReference type="STRING" id="1220589.CD32_20435"/>
<dbReference type="PANTHER" id="PTHR11626">
    <property type="entry name" value="FARNESYL-DIPHOSPHATE FARNESYLTRANSFERASE"/>
    <property type="match status" value="1"/>
</dbReference>
<gene>
    <name evidence="1" type="ORF">CD32_20435</name>
</gene>
<dbReference type="InterPro" id="IPR044844">
    <property type="entry name" value="Trans_IPPS_euk-type"/>
</dbReference>
<sequence length="277" mass="32212">MNEKALQKDAMRVLKETSRTFYIPITFLGTNLKYAVGCAYLCMRALDEIEDNEEVDNQIKHDILMKVKDLFHYPFNEKAYLEALGEEKEKMPEVTLRMKDWIEVCPADARNIMFEACEEMAYGMGKWAQKDFNVQTREDLDEYTYYVAGLVGRMLSQMFEWDTGLKTDHDLAIGYGRGLQAVNILRNEKEDMEERGVSFVPDGWTRDDLFTYADEQLAHGNAYIESTRSKKKVFMFAKLPYMLANKTLAVMKEGREKISRFEVEQLVEEVKAEEGVE</sequence>
<name>A0A0A3IE41_9BACI</name>
<proteinExistence type="predicted"/>
<dbReference type="Gene3D" id="1.10.600.10">
    <property type="entry name" value="Farnesyl Diphosphate Synthase"/>
    <property type="match status" value="1"/>
</dbReference>
<reference evidence="1 2" key="1">
    <citation type="submission" date="2014-02" db="EMBL/GenBank/DDBJ databases">
        <title>Draft genome sequence of Lysinibacillus odysseyi NBRC 100172.</title>
        <authorList>
            <person name="Zhang F."/>
            <person name="Wang G."/>
            <person name="Zhang L."/>
        </authorList>
    </citation>
    <scope>NUCLEOTIDE SEQUENCE [LARGE SCALE GENOMIC DNA]</scope>
    <source>
        <strain evidence="1 2">NBRC 100172</strain>
    </source>
</reference>
<evidence type="ECO:0000313" key="2">
    <source>
        <dbReference type="Proteomes" id="UP000030437"/>
    </source>
</evidence>
<dbReference type="EMBL" id="JPVP01000060">
    <property type="protein sequence ID" value="KGR81715.1"/>
    <property type="molecule type" value="Genomic_DNA"/>
</dbReference>
<dbReference type="GO" id="GO:0045338">
    <property type="term" value="P:farnesyl diphosphate metabolic process"/>
    <property type="evidence" value="ECO:0007669"/>
    <property type="project" value="InterPro"/>
</dbReference>
<protein>
    <submittedName>
        <fullName evidence="1">Phytoene synthase</fullName>
    </submittedName>
</protein>